<reference evidence="1 2" key="1">
    <citation type="submission" date="2019-07" db="EMBL/GenBank/DDBJ databases">
        <title>WGS assembly of Gossypium tomentosum.</title>
        <authorList>
            <person name="Chen Z.J."/>
            <person name="Sreedasyam A."/>
            <person name="Ando A."/>
            <person name="Song Q."/>
            <person name="De L."/>
            <person name="Hulse-Kemp A."/>
            <person name="Ding M."/>
            <person name="Ye W."/>
            <person name="Kirkbride R."/>
            <person name="Jenkins J."/>
            <person name="Plott C."/>
            <person name="Lovell J."/>
            <person name="Lin Y.-M."/>
            <person name="Vaughn R."/>
            <person name="Liu B."/>
            <person name="Li W."/>
            <person name="Simpson S."/>
            <person name="Scheffler B."/>
            <person name="Saski C."/>
            <person name="Grover C."/>
            <person name="Hu G."/>
            <person name="Conover J."/>
            <person name="Carlson J."/>
            <person name="Shu S."/>
            <person name="Boston L."/>
            <person name="Williams M."/>
            <person name="Peterson D."/>
            <person name="Mcgee K."/>
            <person name="Jones D."/>
            <person name="Wendel J."/>
            <person name="Stelly D."/>
            <person name="Grimwood J."/>
            <person name="Schmutz J."/>
        </authorList>
    </citation>
    <scope>NUCLEOTIDE SEQUENCE [LARGE SCALE GENOMIC DNA]</scope>
    <source>
        <strain evidence="1">7179.01</strain>
    </source>
</reference>
<organism evidence="1 2">
    <name type="scientific">Gossypium tomentosum</name>
    <name type="common">Hawaiian cotton</name>
    <name type="synonym">Gossypium sandvicense</name>
    <dbReference type="NCBI Taxonomy" id="34277"/>
    <lineage>
        <taxon>Eukaryota</taxon>
        <taxon>Viridiplantae</taxon>
        <taxon>Streptophyta</taxon>
        <taxon>Embryophyta</taxon>
        <taxon>Tracheophyta</taxon>
        <taxon>Spermatophyta</taxon>
        <taxon>Magnoliopsida</taxon>
        <taxon>eudicotyledons</taxon>
        <taxon>Gunneridae</taxon>
        <taxon>Pentapetalae</taxon>
        <taxon>rosids</taxon>
        <taxon>malvids</taxon>
        <taxon>Malvales</taxon>
        <taxon>Malvaceae</taxon>
        <taxon>Malvoideae</taxon>
        <taxon>Gossypium</taxon>
    </lineage>
</organism>
<dbReference type="Proteomes" id="UP000322667">
    <property type="component" value="Chromosome D03"/>
</dbReference>
<accession>A0A5D2LJX8</accession>
<keyword evidence="2" id="KW-1185">Reference proteome</keyword>
<proteinExistence type="predicted"/>
<name>A0A5D2LJX8_GOSTO</name>
<evidence type="ECO:0000313" key="1">
    <source>
        <dbReference type="EMBL" id="TYH79797.1"/>
    </source>
</evidence>
<sequence length="62" mass="7434">MDNHRNLTNQLLFLFNFYFTCSIVQKHGYNLLHCGQFENFCLNTFARLIMDTYYLIIGIIHV</sequence>
<dbReference type="EMBL" id="CM017625">
    <property type="protein sequence ID" value="TYH79797.1"/>
    <property type="molecule type" value="Genomic_DNA"/>
</dbReference>
<protein>
    <submittedName>
        <fullName evidence="1">Uncharacterized protein</fullName>
    </submittedName>
</protein>
<evidence type="ECO:0000313" key="2">
    <source>
        <dbReference type="Proteomes" id="UP000322667"/>
    </source>
</evidence>
<gene>
    <name evidence="1" type="ORF">ES332_D03G087300v1</name>
</gene>
<dbReference type="AlphaFoldDB" id="A0A5D2LJX8"/>